<accession>A0ABT5XAG1</accession>
<comment type="caution">
    <text evidence="5">The sequence shown here is derived from an EMBL/GenBank/DDBJ whole genome shotgun (WGS) entry which is preliminary data.</text>
</comment>
<dbReference type="PROSITE" id="PS00480">
    <property type="entry name" value="CITRATE_SYNTHASE"/>
    <property type="match status" value="1"/>
</dbReference>
<dbReference type="Pfam" id="PF00285">
    <property type="entry name" value="Citrate_synt"/>
    <property type="match status" value="1"/>
</dbReference>
<dbReference type="PIRSF" id="PIRSF001369">
    <property type="entry name" value="Citrate_synth"/>
    <property type="match status" value="1"/>
</dbReference>
<evidence type="ECO:0000313" key="6">
    <source>
        <dbReference type="Proteomes" id="UP001220010"/>
    </source>
</evidence>
<dbReference type="EMBL" id="JARFPK010000055">
    <property type="protein sequence ID" value="MDF0591682.1"/>
    <property type="molecule type" value="Genomic_DNA"/>
</dbReference>
<comment type="catalytic activity">
    <reaction evidence="3">
        <text>oxaloacetate + acetyl-CoA + H2O = citrate + CoA + H(+)</text>
        <dbReference type="Rhea" id="RHEA:16845"/>
        <dbReference type="ChEBI" id="CHEBI:15377"/>
        <dbReference type="ChEBI" id="CHEBI:15378"/>
        <dbReference type="ChEBI" id="CHEBI:16452"/>
        <dbReference type="ChEBI" id="CHEBI:16947"/>
        <dbReference type="ChEBI" id="CHEBI:57287"/>
        <dbReference type="ChEBI" id="CHEBI:57288"/>
        <dbReference type="EC" id="2.3.3.16"/>
    </reaction>
</comment>
<dbReference type="PRINTS" id="PR00143">
    <property type="entry name" value="CITRTSNTHASE"/>
</dbReference>
<keyword evidence="6" id="KW-1185">Reference proteome</keyword>
<name>A0ABT5XAG1_9EURY</name>
<dbReference type="PANTHER" id="PTHR11739:SF4">
    <property type="entry name" value="CITRATE SYNTHASE, PEROXISOMAL"/>
    <property type="match status" value="1"/>
</dbReference>
<dbReference type="InterPro" id="IPR036969">
    <property type="entry name" value="Citrate_synthase_sf"/>
</dbReference>
<dbReference type="InterPro" id="IPR019810">
    <property type="entry name" value="Citrate_synthase_AS"/>
</dbReference>
<reference evidence="5 6" key="1">
    <citation type="submission" date="2023-03" db="EMBL/GenBank/DDBJ databases">
        <title>WGS of Methanotrichaceae archaeon Mx.</title>
        <authorList>
            <person name="Sorokin D.Y."/>
            <person name="Merkel A.Y."/>
        </authorList>
    </citation>
    <scope>NUCLEOTIDE SEQUENCE [LARGE SCALE GENOMIC DNA]</scope>
    <source>
        <strain evidence="5 6">Mx</strain>
    </source>
</reference>
<dbReference type="InterPro" id="IPR016143">
    <property type="entry name" value="Citrate_synth-like_sm_a-sub"/>
</dbReference>
<dbReference type="Gene3D" id="1.10.580.10">
    <property type="entry name" value="Citrate Synthase, domain 1"/>
    <property type="match status" value="1"/>
</dbReference>
<dbReference type="InterPro" id="IPR016142">
    <property type="entry name" value="Citrate_synth-like_lrg_a-sub"/>
</dbReference>
<protein>
    <recommendedName>
        <fullName evidence="3 4">Citrate synthase</fullName>
        <ecNumber evidence="3">2.3.3.16</ecNumber>
    </recommendedName>
</protein>
<dbReference type="SUPFAM" id="SSF48256">
    <property type="entry name" value="Citrate synthase"/>
    <property type="match status" value="1"/>
</dbReference>
<evidence type="ECO:0000256" key="4">
    <source>
        <dbReference type="RuleBase" id="RU000441"/>
    </source>
</evidence>
<evidence type="ECO:0000256" key="2">
    <source>
        <dbReference type="ARBA" id="ARBA00022679"/>
    </source>
</evidence>
<evidence type="ECO:0000313" key="5">
    <source>
        <dbReference type="EMBL" id="MDF0591682.1"/>
    </source>
</evidence>
<comment type="similarity">
    <text evidence="1 3 4">Belongs to the citrate synthase family.</text>
</comment>
<keyword evidence="2 3" id="KW-0808">Transferase</keyword>
<dbReference type="Proteomes" id="UP001220010">
    <property type="component" value="Unassembled WGS sequence"/>
</dbReference>
<proteinExistence type="inferred from homology"/>
<evidence type="ECO:0000256" key="3">
    <source>
        <dbReference type="PIRNR" id="PIRNR001369"/>
    </source>
</evidence>
<organism evidence="5 6">
    <name type="scientific">Candidatus Methanocrinis natronophilus</name>
    <dbReference type="NCBI Taxonomy" id="3033396"/>
    <lineage>
        <taxon>Archaea</taxon>
        <taxon>Methanobacteriati</taxon>
        <taxon>Methanobacteriota</taxon>
        <taxon>Stenosarchaea group</taxon>
        <taxon>Methanomicrobia</taxon>
        <taxon>Methanotrichales</taxon>
        <taxon>Methanotrichaceae</taxon>
        <taxon>Methanocrinis</taxon>
    </lineage>
</organism>
<dbReference type="InterPro" id="IPR024176">
    <property type="entry name" value="Citrate_synthase_bac-typ"/>
</dbReference>
<dbReference type="Gene3D" id="1.10.230.10">
    <property type="entry name" value="Cytochrome P450-Terp, domain 2"/>
    <property type="match status" value="1"/>
</dbReference>
<dbReference type="PANTHER" id="PTHR11739">
    <property type="entry name" value="CITRATE SYNTHASE"/>
    <property type="match status" value="1"/>
</dbReference>
<dbReference type="CDD" id="cd06118">
    <property type="entry name" value="citrate_synt_like_1"/>
    <property type="match status" value="1"/>
</dbReference>
<dbReference type="EC" id="2.3.3.16" evidence="3"/>
<sequence length="466" mass="51859">MERTEESITELILRAKKETSSSPKGTDPIFDQMRGVDWPITCTVGPGLEGAIACKSRVGFVNGSAGTLIYRGYDIFDLCAHSSFEEVSYLLLYGDLPDEKELDSFSSRLREYRFMPNTLRMMMSSPVERMNPMAALRVGTNFMHQRQTWRYSDGGRPPLEDAIASDEDSIPMETRPTGGKRAVYEFLRRHLSRPSDATPTSGDAEGIDSCIHLISGMSTLAAAIGRLRRGRLPIEPDPELSHAANLLYMMTGRRPTPLEERVMDVALILHADHGMNASTFACMVVASTMSDVYFSVDAGIGALNGPLHGGANEEVTRVLREIGSPDRVPAWYQEARSAGRKIPGFGHRVYKTYDPRARVLAPLAGMMAESNPDCSQMYATAKGLEEMVVSDLGAEKRVFPNVDFYSGIVYHGMGVPEDLYTVLFAVSRVAGWTARVMEYLDNNRIFRPRSLYIGDFDREYVPMENR</sequence>
<gene>
    <name evidence="5" type="ORF">P0O15_10980</name>
</gene>
<evidence type="ECO:0000256" key="1">
    <source>
        <dbReference type="ARBA" id="ARBA00010566"/>
    </source>
</evidence>
<dbReference type="RefSeq" id="WP_316967409.1">
    <property type="nucleotide sequence ID" value="NZ_JARFPK010000055.1"/>
</dbReference>
<dbReference type="InterPro" id="IPR002020">
    <property type="entry name" value="Citrate_synthase"/>
</dbReference>